<dbReference type="GeneID" id="70132521"/>
<evidence type="ECO:0000313" key="3">
    <source>
        <dbReference type="EMBL" id="KAH6647402.1"/>
    </source>
</evidence>
<feature type="coiled-coil region" evidence="1">
    <location>
        <begin position="776"/>
        <end position="869"/>
    </location>
</feature>
<dbReference type="Proteomes" id="UP000758603">
    <property type="component" value="Unassembled WGS sequence"/>
</dbReference>
<gene>
    <name evidence="3" type="ORF">BKA67DRAFT_577345</name>
</gene>
<comment type="caution">
    <text evidence="3">The sequence shown here is derived from an EMBL/GenBank/DDBJ whole genome shotgun (WGS) entry which is preliminary data.</text>
</comment>
<feature type="region of interest" description="Disordered" evidence="2">
    <location>
        <begin position="194"/>
        <end position="293"/>
    </location>
</feature>
<reference evidence="3" key="1">
    <citation type="journal article" date="2021" name="Nat. Commun.">
        <title>Genetic determinants of endophytism in the Arabidopsis root mycobiome.</title>
        <authorList>
            <person name="Mesny F."/>
            <person name="Miyauchi S."/>
            <person name="Thiergart T."/>
            <person name="Pickel B."/>
            <person name="Atanasova L."/>
            <person name="Karlsson M."/>
            <person name="Huettel B."/>
            <person name="Barry K.W."/>
            <person name="Haridas S."/>
            <person name="Chen C."/>
            <person name="Bauer D."/>
            <person name="Andreopoulos W."/>
            <person name="Pangilinan J."/>
            <person name="LaButti K."/>
            <person name="Riley R."/>
            <person name="Lipzen A."/>
            <person name="Clum A."/>
            <person name="Drula E."/>
            <person name="Henrissat B."/>
            <person name="Kohler A."/>
            <person name="Grigoriev I.V."/>
            <person name="Martin F.M."/>
            <person name="Hacquard S."/>
        </authorList>
    </citation>
    <scope>NUCLEOTIDE SEQUENCE</scope>
    <source>
        <strain evidence="3">MPI-SDFR-AT-0073</strain>
    </source>
</reference>
<proteinExistence type="predicted"/>
<feature type="compositionally biased region" description="Basic and acidic residues" evidence="2">
    <location>
        <begin position="216"/>
        <end position="240"/>
    </location>
</feature>
<feature type="compositionally biased region" description="Basic and acidic residues" evidence="2">
    <location>
        <begin position="262"/>
        <end position="271"/>
    </location>
</feature>
<keyword evidence="4" id="KW-1185">Reference proteome</keyword>
<evidence type="ECO:0000256" key="1">
    <source>
        <dbReference type="SAM" id="Coils"/>
    </source>
</evidence>
<keyword evidence="1" id="KW-0175">Coiled coil</keyword>
<accession>A0A9P8RPP3</accession>
<organism evidence="3 4">
    <name type="scientific">Truncatella angustata</name>
    <dbReference type="NCBI Taxonomy" id="152316"/>
    <lineage>
        <taxon>Eukaryota</taxon>
        <taxon>Fungi</taxon>
        <taxon>Dikarya</taxon>
        <taxon>Ascomycota</taxon>
        <taxon>Pezizomycotina</taxon>
        <taxon>Sordariomycetes</taxon>
        <taxon>Xylariomycetidae</taxon>
        <taxon>Amphisphaeriales</taxon>
        <taxon>Sporocadaceae</taxon>
        <taxon>Truncatella</taxon>
    </lineage>
</organism>
<evidence type="ECO:0000256" key="2">
    <source>
        <dbReference type="SAM" id="MobiDB-lite"/>
    </source>
</evidence>
<feature type="region of interest" description="Disordered" evidence="2">
    <location>
        <begin position="348"/>
        <end position="398"/>
    </location>
</feature>
<sequence length="1126" mass="127960">MAPNQYRPWSIRGFSFNKPPFSKPAVFLAILTQTSFMPSRLPRGTVRQLRIETNLRVIFEAVYHFSRFLGAVNFWARIRDVLGFDVKTKDYHLEDIVNAYCAGRIDYVFQEDPPGSVTRMEALADEINEVRREARDSPWAGYSVSHLDWQKFYPAWLDKLYQVKRDLGVTDEQMENGTCDPQLRMYCSLAARTTPMSPRMRKQDEALAKQTAGYSSKHDEHSTRLDLQPKRETSNDERRKMSNQVRSPRQVFQSHVATNSSEVRDACVEQRPRKRRHSECSQQTSPEPKRTAIGSLIVEPQVSDDNIVAALSAINKTKPQQDQSTDLAANADDQPSLLSTTAEHAKEKEEVAMELDSPEVPTQPDCSLPPRSPVQPTASVSGPRKSPSLTSGTEPGMRVGLDFPRDTDKMSNQSHNIVELVNIESRSPNPTQDAMPLPMKVPGPEPEPSDAVHELLMSLELRQKRLEDMEASMRVWQEQFAKQPSMQSQERIEKLEAQVQHLSAQLNQSEQKRVSSMELLGKTLENEQKQRSINRQRVDKLENTIKTVGQPKDQTSQDVKIEALRALVVELQEDRGLYKERIERLESSTQTTQGTQTQATVARVHALETRFEELKKSQVSGQDQMTDMTAEILNLTNLIDARPEKKHLTKLAACVKGVESRLKELDRRGDQQQSSTNDLVGDFEKHLTELREEVTQQTFGLEGQLKRIESRVNQVDGQQSVFNNLAHELEKRHTELRDKVAQRISGSSGHAKDSDKHQHVLGDEMTQWTSGSHDLIEDLKKRHSDLKDDVAQRTSEFETAVNELQTHVASLAPRKGLLRKFHEELEDLRAQHAQHSQSLKELTSSNDSIKKQVERIPQLEEDVKTFKKQRNLKTPGKRIESLEQTTTKLWDLLHQNSLTIEVKSLATAIGALETRLLGRASEERVTELATVVQDVKAQMLQGSNAVLDKVATDLCDVREYMDHSLEMTKFITQKNVQRLKEQVEEIQKGLRHTQLVEQPLNPVTSIDTALNLRNDDRFADLQRQFNEVREQLRLVNGLQIPVRLLSPSISDLESLAGQPGQPAEVKDFMANVMTQIKGLKGLMRNKLLELDNVEEADEDKKGAIAEVAFELDSVLRFTRDKILKLS</sequence>
<feature type="compositionally biased region" description="Polar residues" evidence="2">
    <location>
        <begin position="242"/>
        <end position="261"/>
    </location>
</feature>
<dbReference type="RefSeq" id="XP_045953914.1">
    <property type="nucleotide sequence ID" value="XM_046103629.1"/>
</dbReference>
<feature type="coiled-coil region" evidence="1">
    <location>
        <begin position="459"/>
        <end position="588"/>
    </location>
</feature>
<dbReference type="OrthoDB" id="4769570at2759"/>
<evidence type="ECO:0000313" key="4">
    <source>
        <dbReference type="Proteomes" id="UP000758603"/>
    </source>
</evidence>
<dbReference type="EMBL" id="JAGPXC010000008">
    <property type="protein sequence ID" value="KAH6647402.1"/>
    <property type="molecule type" value="Genomic_DNA"/>
</dbReference>
<name>A0A9P8RPP3_9PEZI</name>
<protein>
    <submittedName>
        <fullName evidence="3">Uncharacterized protein</fullName>
    </submittedName>
</protein>
<dbReference type="AlphaFoldDB" id="A0A9P8RPP3"/>